<feature type="region of interest" description="Disordered" evidence="1">
    <location>
        <begin position="1"/>
        <end position="42"/>
    </location>
</feature>
<feature type="region of interest" description="Disordered" evidence="1">
    <location>
        <begin position="137"/>
        <end position="170"/>
    </location>
</feature>
<evidence type="ECO:0000313" key="2">
    <source>
        <dbReference type="EMBL" id="CAI5774952.1"/>
    </source>
</evidence>
<organism evidence="2 3">
    <name type="scientific">Podarcis lilfordi</name>
    <name type="common">Lilford's wall lizard</name>
    <dbReference type="NCBI Taxonomy" id="74358"/>
    <lineage>
        <taxon>Eukaryota</taxon>
        <taxon>Metazoa</taxon>
        <taxon>Chordata</taxon>
        <taxon>Craniata</taxon>
        <taxon>Vertebrata</taxon>
        <taxon>Euteleostomi</taxon>
        <taxon>Lepidosauria</taxon>
        <taxon>Squamata</taxon>
        <taxon>Bifurcata</taxon>
        <taxon>Unidentata</taxon>
        <taxon>Episquamata</taxon>
        <taxon>Laterata</taxon>
        <taxon>Lacertibaenia</taxon>
        <taxon>Lacertidae</taxon>
        <taxon>Podarcis</taxon>
    </lineage>
</organism>
<gene>
    <name evidence="2" type="ORF">PODLI_1B033923</name>
</gene>
<sequence length="196" mass="21437">MATGRTQQNEQAGQSQPPTLPYYMRGMPQTTRMKAPGPQPPAGQMAPVQLLWANVIINTALSCCPDSAPLPGYDESFQFGTKEMSGCSEGSLLCYESMTWHTAKCLELISIRRDTALLTKSNVIVLEIASGEECKAHSKKSRKENNLSERNTILEKDQLPSVPQPPEKPPIKVTLLQNCAGKPSGCCLDPVKQFTD</sequence>
<reference evidence="2" key="1">
    <citation type="submission" date="2022-12" db="EMBL/GenBank/DDBJ databases">
        <authorList>
            <person name="Alioto T."/>
            <person name="Alioto T."/>
            <person name="Gomez Garrido J."/>
        </authorList>
    </citation>
    <scope>NUCLEOTIDE SEQUENCE</scope>
</reference>
<evidence type="ECO:0000313" key="3">
    <source>
        <dbReference type="Proteomes" id="UP001178461"/>
    </source>
</evidence>
<dbReference type="AlphaFoldDB" id="A0AA35P7X4"/>
<proteinExistence type="predicted"/>
<accession>A0AA35P7X4</accession>
<dbReference type="Proteomes" id="UP001178461">
    <property type="component" value="Chromosome 5"/>
</dbReference>
<keyword evidence="3" id="KW-1185">Reference proteome</keyword>
<protein>
    <submittedName>
        <fullName evidence="2">Uncharacterized protein</fullName>
    </submittedName>
</protein>
<feature type="compositionally biased region" description="Basic and acidic residues" evidence="1">
    <location>
        <begin position="143"/>
        <end position="158"/>
    </location>
</feature>
<feature type="compositionally biased region" description="Polar residues" evidence="1">
    <location>
        <begin position="1"/>
        <end position="17"/>
    </location>
</feature>
<evidence type="ECO:0000256" key="1">
    <source>
        <dbReference type="SAM" id="MobiDB-lite"/>
    </source>
</evidence>
<name>A0AA35P7X4_9SAUR</name>
<dbReference type="EMBL" id="OX395130">
    <property type="protein sequence ID" value="CAI5774952.1"/>
    <property type="molecule type" value="Genomic_DNA"/>
</dbReference>